<evidence type="ECO:0000313" key="6">
    <source>
        <dbReference type="Proteomes" id="UP000799770"/>
    </source>
</evidence>
<keyword evidence="2" id="KW-0175">Coiled coil</keyword>
<feature type="region of interest" description="Disordered" evidence="3">
    <location>
        <begin position="195"/>
        <end position="225"/>
    </location>
</feature>
<proteinExistence type="inferred from homology"/>
<organism evidence="5 6">
    <name type="scientific">Lophiotrema nucula</name>
    <dbReference type="NCBI Taxonomy" id="690887"/>
    <lineage>
        <taxon>Eukaryota</taxon>
        <taxon>Fungi</taxon>
        <taxon>Dikarya</taxon>
        <taxon>Ascomycota</taxon>
        <taxon>Pezizomycotina</taxon>
        <taxon>Dothideomycetes</taxon>
        <taxon>Pleosporomycetidae</taxon>
        <taxon>Pleosporales</taxon>
        <taxon>Lophiotremataceae</taxon>
        <taxon>Lophiotrema</taxon>
    </lineage>
</organism>
<gene>
    <name evidence="5" type="ORF">BDV96DRAFT_607843</name>
</gene>
<dbReference type="Proteomes" id="UP000799770">
    <property type="component" value="Unassembled WGS sequence"/>
</dbReference>
<evidence type="ECO:0000259" key="4">
    <source>
        <dbReference type="Pfam" id="PF09745"/>
    </source>
</evidence>
<evidence type="ECO:0000256" key="2">
    <source>
        <dbReference type="ARBA" id="ARBA00023054"/>
    </source>
</evidence>
<feature type="region of interest" description="Disordered" evidence="3">
    <location>
        <begin position="1"/>
        <end position="116"/>
    </location>
</feature>
<reference evidence="5" key="1">
    <citation type="journal article" date="2020" name="Stud. Mycol.">
        <title>101 Dothideomycetes genomes: a test case for predicting lifestyles and emergence of pathogens.</title>
        <authorList>
            <person name="Haridas S."/>
            <person name="Albert R."/>
            <person name="Binder M."/>
            <person name="Bloem J."/>
            <person name="Labutti K."/>
            <person name="Salamov A."/>
            <person name="Andreopoulos B."/>
            <person name="Baker S."/>
            <person name="Barry K."/>
            <person name="Bills G."/>
            <person name="Bluhm B."/>
            <person name="Cannon C."/>
            <person name="Castanera R."/>
            <person name="Culley D."/>
            <person name="Daum C."/>
            <person name="Ezra D."/>
            <person name="Gonzalez J."/>
            <person name="Henrissat B."/>
            <person name="Kuo A."/>
            <person name="Liang C."/>
            <person name="Lipzen A."/>
            <person name="Lutzoni F."/>
            <person name="Magnuson J."/>
            <person name="Mondo S."/>
            <person name="Nolan M."/>
            <person name="Ohm R."/>
            <person name="Pangilinan J."/>
            <person name="Park H.-J."/>
            <person name="Ramirez L."/>
            <person name="Alfaro M."/>
            <person name="Sun H."/>
            <person name="Tritt A."/>
            <person name="Yoshinaga Y."/>
            <person name="Zwiers L.-H."/>
            <person name="Turgeon B."/>
            <person name="Goodwin S."/>
            <person name="Spatafora J."/>
            <person name="Crous P."/>
            <person name="Grigoriev I."/>
        </authorList>
    </citation>
    <scope>NUCLEOTIDE SEQUENCE</scope>
    <source>
        <strain evidence="5">CBS 627.86</strain>
    </source>
</reference>
<accession>A0A6A5YHV3</accession>
<dbReference type="PANTHER" id="PTHR47845">
    <property type="entry name" value="NUCLEAR SPECKLE SPLICING REGULATORY PROTEIN 1 HOMOLOG"/>
    <property type="match status" value="1"/>
</dbReference>
<feature type="region of interest" description="Disordered" evidence="3">
    <location>
        <begin position="308"/>
        <end position="388"/>
    </location>
</feature>
<feature type="compositionally biased region" description="Basic and acidic residues" evidence="3">
    <location>
        <begin position="100"/>
        <end position="113"/>
    </location>
</feature>
<protein>
    <submittedName>
        <fullName evidence="5">Coiled-coil domain-containing protein 55-domain containing protein</fullName>
    </submittedName>
</protein>
<name>A0A6A5YHV3_9PLEO</name>
<evidence type="ECO:0000313" key="5">
    <source>
        <dbReference type="EMBL" id="KAF2105927.1"/>
    </source>
</evidence>
<feature type="compositionally biased region" description="Basic and acidic residues" evidence="3">
    <location>
        <begin position="196"/>
        <end position="218"/>
    </location>
</feature>
<dbReference type="AlphaFoldDB" id="A0A6A5YHV3"/>
<sequence>MFKLGLNAKGKSLNNASKPAPGKRKPLLGDDEEDVKGKSKVTANEEEIGEFNFDPATASTSKPTKPSKSLKSKLPSGPPTRKVQAKPDDPTRILNSASTRESERKAQEAKELDPSIYDYDAAYDAIHARQAAKKAAEQEDAAQRRPKYMDSLIESAEIRKKDQLRAQDKLLQREREAEGDEFADKEKFVTGAYKAQQEETRKAEEEEKKKQEIEEEKRRKMGMQGFHRQMLLEEEKRHQEAMEAAAELAKKGIKVESLDERERTDADLIKKAQAEGKNIILTDEGQVADKRQLLGAGLNIVAKPKPATTAPAAASRPVVHQNSYQGRNSNAKGLRERQTQMIAEQIEQTQKRAREEEEEERKKIEQTSKSRKTDGEISSAKERYLQRKREAAAAKAAAGNSLNFGTTRNRAVSVPSNCLTPSIGANHFVLKGVKISPCGFKLSINPLNPSASLSFHNVLEHVSQNEILKTGPCPESNLNCLGVPVTVTAEVRTETFVEYAVPVIRLQLLQWQSTYALSLASTIIENFLARRE</sequence>
<feature type="domain" description="Nuclear speckle splicing regulatory protein 1 N-terminal" evidence="4">
    <location>
        <begin position="103"/>
        <end position="220"/>
    </location>
</feature>
<feature type="compositionally biased region" description="Basic and acidic residues" evidence="3">
    <location>
        <begin position="349"/>
        <end position="388"/>
    </location>
</feature>
<feature type="compositionally biased region" description="Low complexity" evidence="3">
    <location>
        <begin position="55"/>
        <end position="75"/>
    </location>
</feature>
<evidence type="ECO:0000256" key="3">
    <source>
        <dbReference type="SAM" id="MobiDB-lite"/>
    </source>
</evidence>
<keyword evidence="6" id="KW-1185">Reference proteome</keyword>
<dbReference type="OrthoDB" id="446635at2759"/>
<dbReference type="Pfam" id="PF09745">
    <property type="entry name" value="NSRP1_N"/>
    <property type="match status" value="1"/>
</dbReference>
<dbReference type="InterPro" id="IPR018612">
    <property type="entry name" value="NSRP1_N"/>
</dbReference>
<feature type="compositionally biased region" description="Polar residues" evidence="3">
    <location>
        <begin position="320"/>
        <end position="331"/>
    </location>
</feature>
<dbReference type="PANTHER" id="PTHR47845:SF1">
    <property type="entry name" value="NUCLEAR SPECKLE SPLICING REGULATORY PROTEIN 1 HOMOLOG"/>
    <property type="match status" value="1"/>
</dbReference>
<evidence type="ECO:0000256" key="1">
    <source>
        <dbReference type="ARBA" id="ARBA00010126"/>
    </source>
</evidence>
<comment type="similarity">
    <text evidence="1">Belongs to the NSRP1 family.</text>
</comment>
<dbReference type="EMBL" id="ML977369">
    <property type="protein sequence ID" value="KAF2105927.1"/>
    <property type="molecule type" value="Genomic_DNA"/>
</dbReference>
<dbReference type="InterPro" id="IPR053246">
    <property type="entry name" value="NS_splicing_regulatory_protein"/>
</dbReference>
<dbReference type="GO" id="GO:0000381">
    <property type="term" value="P:regulation of alternative mRNA splicing, via spliceosome"/>
    <property type="evidence" value="ECO:0007669"/>
    <property type="project" value="InterPro"/>
</dbReference>